<dbReference type="SUPFAM" id="SSF81383">
    <property type="entry name" value="F-box domain"/>
    <property type="match status" value="1"/>
</dbReference>
<accession>A0A2Z7AD78</accession>
<dbReference type="EMBL" id="KV018497">
    <property type="protein sequence ID" value="KZV16950.1"/>
    <property type="molecule type" value="Genomic_DNA"/>
</dbReference>
<reference evidence="3 4" key="1">
    <citation type="journal article" date="2015" name="Proc. Natl. Acad. Sci. U.S.A.">
        <title>The resurrection genome of Boea hygrometrica: A blueprint for survival of dehydration.</title>
        <authorList>
            <person name="Xiao L."/>
            <person name="Yang G."/>
            <person name="Zhang L."/>
            <person name="Yang X."/>
            <person name="Zhao S."/>
            <person name="Ji Z."/>
            <person name="Zhou Q."/>
            <person name="Hu M."/>
            <person name="Wang Y."/>
            <person name="Chen M."/>
            <person name="Xu Y."/>
            <person name="Jin H."/>
            <person name="Xiao X."/>
            <person name="Hu G."/>
            <person name="Bao F."/>
            <person name="Hu Y."/>
            <person name="Wan P."/>
            <person name="Li L."/>
            <person name="Deng X."/>
            <person name="Kuang T."/>
            <person name="Xiang C."/>
            <person name="Zhu J.K."/>
            <person name="Oliver M.J."/>
            <person name="He Y."/>
        </authorList>
    </citation>
    <scope>NUCLEOTIDE SEQUENCE [LARGE SCALE GENOMIC DNA]</scope>
    <source>
        <strain evidence="4">cv. XS01</strain>
    </source>
</reference>
<dbReference type="Gene3D" id="1.20.1280.50">
    <property type="match status" value="1"/>
</dbReference>
<dbReference type="PANTHER" id="PTHR46175">
    <property type="entry name" value="BACTERIOOPSIN TRANSCRIPTIONAL ACTIVATOR"/>
    <property type="match status" value="1"/>
</dbReference>
<evidence type="ECO:0000259" key="2">
    <source>
        <dbReference type="PROSITE" id="PS50181"/>
    </source>
</evidence>
<evidence type="ECO:0000313" key="4">
    <source>
        <dbReference type="Proteomes" id="UP000250235"/>
    </source>
</evidence>
<dbReference type="AlphaFoldDB" id="A0A2Z7AD78"/>
<keyword evidence="4" id="KW-1185">Reference proteome</keyword>
<gene>
    <name evidence="3" type="ORF">F511_19736</name>
</gene>
<evidence type="ECO:0000313" key="3">
    <source>
        <dbReference type="EMBL" id="KZV16950.1"/>
    </source>
</evidence>
<feature type="domain" description="F-box" evidence="2">
    <location>
        <begin position="28"/>
        <end position="74"/>
    </location>
</feature>
<proteinExistence type="predicted"/>
<dbReference type="SUPFAM" id="SSF117281">
    <property type="entry name" value="Kelch motif"/>
    <property type="match status" value="1"/>
</dbReference>
<dbReference type="Pfam" id="PF12937">
    <property type="entry name" value="F-box-like"/>
    <property type="match status" value="1"/>
</dbReference>
<keyword evidence="1" id="KW-0880">Kelch repeat</keyword>
<dbReference type="InterPro" id="IPR036047">
    <property type="entry name" value="F-box-like_dom_sf"/>
</dbReference>
<dbReference type="PANTHER" id="PTHR46175:SF4">
    <property type="entry name" value="BACTERIOOPSIN TRANSCRIPTIONAL ACTIVATOR"/>
    <property type="match status" value="1"/>
</dbReference>
<protein>
    <submittedName>
        <fullName evidence="3">F-box/kelch-repeat protein-like</fullName>
    </submittedName>
</protein>
<dbReference type="InterPro" id="IPR015915">
    <property type="entry name" value="Kelch-typ_b-propeller"/>
</dbReference>
<sequence>MKKKRKEEVLLPQTNQQMADALAVPQPSSPIARLAQDQLFSILLLLPVQSILCFAATCKRLKLLAYSDALWESVYRRDWGNLPADAAPLQLPWKIMYRQVYQLDAVYCHRLLLGSDDEWPCPRPRASHSLNLVSGCLVLFGGGCEGGRHLEDTWMAYAGVDDLKRRKVKWQKTSSGIPEGRFGHSCIVVGDYLVLFGGINQHGVRQNDTWIGQVTVQERLGDVKLSWRLLDVSCSSASPPSPRGAHAGCCIDSKRMLIHGGIGPSGVRLCDTWVLDLTEEVCFGTWREILTQPCPPPRSGHTLTHIGEAKNVLFGGRGSGYEVLNDVWLFDSLDGKWIQLAFDLCNSVPMPLPRVGHSANRVVGQRLLIYGGEDSNRNRKDDFWVLDVESIAAKLPRGKSWRRLEFKGGHKPKCRSFHGACVDNSGCYLYVHGGMVDGLVEPAGSSGLRFDGELFLVELILH</sequence>
<dbReference type="Proteomes" id="UP000250235">
    <property type="component" value="Unassembled WGS sequence"/>
</dbReference>
<dbReference type="InterPro" id="IPR001810">
    <property type="entry name" value="F-box_dom"/>
</dbReference>
<dbReference type="PROSITE" id="PS50181">
    <property type="entry name" value="FBOX"/>
    <property type="match status" value="1"/>
</dbReference>
<dbReference type="Gene3D" id="2.120.10.80">
    <property type="entry name" value="Kelch-type beta propeller"/>
    <property type="match status" value="2"/>
</dbReference>
<dbReference type="Pfam" id="PF13418">
    <property type="entry name" value="Beta-prop_TYW4"/>
    <property type="match status" value="1"/>
</dbReference>
<name>A0A2Z7AD78_9LAMI</name>
<evidence type="ECO:0000256" key="1">
    <source>
        <dbReference type="ARBA" id="ARBA00022441"/>
    </source>
</evidence>
<dbReference type="OrthoDB" id="10251809at2759"/>
<dbReference type="Pfam" id="PF24681">
    <property type="entry name" value="Kelch_KLHDC2_KLHL20_DRC7"/>
    <property type="match status" value="1"/>
</dbReference>
<organism evidence="3 4">
    <name type="scientific">Dorcoceras hygrometricum</name>
    <dbReference type="NCBI Taxonomy" id="472368"/>
    <lineage>
        <taxon>Eukaryota</taxon>
        <taxon>Viridiplantae</taxon>
        <taxon>Streptophyta</taxon>
        <taxon>Embryophyta</taxon>
        <taxon>Tracheophyta</taxon>
        <taxon>Spermatophyta</taxon>
        <taxon>Magnoliopsida</taxon>
        <taxon>eudicotyledons</taxon>
        <taxon>Gunneridae</taxon>
        <taxon>Pentapetalae</taxon>
        <taxon>asterids</taxon>
        <taxon>lamiids</taxon>
        <taxon>Lamiales</taxon>
        <taxon>Gesneriaceae</taxon>
        <taxon>Didymocarpoideae</taxon>
        <taxon>Trichosporeae</taxon>
        <taxon>Loxocarpinae</taxon>
        <taxon>Dorcoceras</taxon>
    </lineage>
</organism>